<evidence type="ECO:0000256" key="6">
    <source>
        <dbReference type="ARBA" id="ARBA00023136"/>
    </source>
</evidence>
<dbReference type="SUPFAM" id="SSF90123">
    <property type="entry name" value="ABC transporter transmembrane region"/>
    <property type="match status" value="1"/>
</dbReference>
<evidence type="ECO:0000313" key="10">
    <source>
        <dbReference type="EMBL" id="OAX53488.1"/>
    </source>
</evidence>
<comment type="caution">
    <text evidence="10">The sequence shown here is derived from an EMBL/GenBank/DDBJ whole genome shotgun (WGS) entry which is preliminary data.</text>
</comment>
<evidence type="ECO:0000256" key="3">
    <source>
        <dbReference type="ARBA" id="ARBA00022741"/>
    </source>
</evidence>
<dbReference type="GO" id="GO:0005524">
    <property type="term" value="F:ATP binding"/>
    <property type="evidence" value="ECO:0007669"/>
    <property type="project" value="UniProtKB-KW"/>
</dbReference>
<dbReference type="PANTHER" id="PTHR24221:SF606">
    <property type="entry name" value="COLICIN V SECRETION-PROCESSING ATP-BINDING PROTEIN"/>
    <property type="match status" value="1"/>
</dbReference>
<evidence type="ECO:0000256" key="4">
    <source>
        <dbReference type="ARBA" id="ARBA00022840"/>
    </source>
</evidence>
<dbReference type="SMART" id="SM00382">
    <property type="entry name" value="AAA"/>
    <property type="match status" value="1"/>
</dbReference>
<keyword evidence="4" id="KW-0067">ATP-binding</keyword>
<evidence type="ECO:0008006" key="12">
    <source>
        <dbReference type="Google" id="ProtNLM"/>
    </source>
</evidence>
<keyword evidence="3" id="KW-0547">Nucleotide-binding</keyword>
<feature type="domain" description="ABC transmembrane type-1" evidence="9">
    <location>
        <begin position="29"/>
        <end position="309"/>
    </location>
</feature>
<evidence type="ECO:0000259" key="9">
    <source>
        <dbReference type="PROSITE" id="PS50929"/>
    </source>
</evidence>
<dbReference type="EMBL" id="LWSU01000274">
    <property type="protein sequence ID" value="OAX53488.1"/>
    <property type="molecule type" value="Genomic_DNA"/>
</dbReference>
<gene>
    <name evidence="10" type="ORF">A6R73_07175</name>
</gene>
<accession>A0A199NXV8</accession>
<feature type="transmembrane region" description="Helical" evidence="7">
    <location>
        <begin position="26"/>
        <end position="51"/>
    </location>
</feature>
<dbReference type="Gene3D" id="1.20.1560.10">
    <property type="entry name" value="ABC transporter type 1, transmembrane domain"/>
    <property type="match status" value="1"/>
</dbReference>
<evidence type="ECO:0000256" key="7">
    <source>
        <dbReference type="SAM" id="Phobius"/>
    </source>
</evidence>
<evidence type="ECO:0000313" key="11">
    <source>
        <dbReference type="Proteomes" id="UP000093858"/>
    </source>
</evidence>
<keyword evidence="6 7" id="KW-0472">Membrane</keyword>
<dbReference type="InterPro" id="IPR003439">
    <property type="entry name" value="ABC_transporter-like_ATP-bd"/>
</dbReference>
<evidence type="ECO:0000256" key="5">
    <source>
        <dbReference type="ARBA" id="ARBA00022989"/>
    </source>
</evidence>
<comment type="subcellular location">
    <subcellularLocation>
        <location evidence="1">Cell membrane</location>
        <topology evidence="1">Multi-pass membrane protein</topology>
    </subcellularLocation>
</comment>
<feature type="domain" description="ABC transporter" evidence="8">
    <location>
        <begin position="344"/>
        <end position="557"/>
    </location>
</feature>
<reference evidence="10 11" key="1">
    <citation type="submission" date="2016-04" db="EMBL/GenBank/DDBJ databases">
        <title>Xanthomonas translucens phylogeny.</title>
        <authorList>
            <person name="Langlois P."/>
        </authorList>
    </citation>
    <scope>NUCLEOTIDE SEQUENCE [LARGE SCALE GENOMIC DNA]</scope>
    <source>
        <strain evidence="10 11">B99</strain>
    </source>
</reference>
<sequence length="558" mass="60942">MTVKNSRPKRLSIGAIIGPIEGVGKVAGLIVATALLVEICVLMTPMMLRIIIDRAIDLGDADLIVSILAIFVVIAVSQGLLTYGRSRMLMTFSQRLNQSWLSNLFDRMMALPLVFFEARGVFTIAAKFWSVSHMQRVLTGAFLEGILDGLLAVLGLVLLAYLAPVGALAAAAAMLLYGLFRAAIYRRQFQADAERSALGVSQQANLWETIAGIQTVRLSACEGERKQRWFSELHKQFRVDHVFQEAESSSRSMAGLLTTSARIAIVLILMEAVLAKKVTVGGLIATVAYSELFLSRAFILIDKLVAYRLLDVHRDKMQELLVEPLEVSDATRPPLAVHAGNASIELRGACLTVGGSRDLLVDGVLHARPGECIAIVGPSGAGKTSLTKALLGLIEFRSGTLEVAGVPIAQVRRRDYYAATATVLREDRLFYGTILDNIRMTARDADREWIVRCAADVGLHDYIQSLTDGYNTVIKDDGGHLSAGQRQRLLIARALCRRPLFLFLDEATSHLDPASEATVVELVKKLKATCIIVSHRPGPVELADRVYSLNEGKITQVR</sequence>
<organism evidence="10 11">
    <name type="scientific">Xanthomonas graminis pv. poae</name>
    <dbReference type="NCBI Taxonomy" id="227946"/>
    <lineage>
        <taxon>Bacteria</taxon>
        <taxon>Pseudomonadati</taxon>
        <taxon>Pseudomonadota</taxon>
        <taxon>Gammaproteobacteria</taxon>
        <taxon>Lysobacterales</taxon>
        <taxon>Lysobacteraceae</taxon>
        <taxon>Xanthomonas</taxon>
        <taxon>Xanthomonas translucens group</taxon>
        <taxon>Xanthomonas graminis</taxon>
    </lineage>
</organism>
<dbReference type="InterPro" id="IPR036640">
    <property type="entry name" value="ABC1_TM_sf"/>
</dbReference>
<dbReference type="InterPro" id="IPR017871">
    <property type="entry name" value="ABC_transporter-like_CS"/>
</dbReference>
<dbReference type="InterPro" id="IPR027417">
    <property type="entry name" value="P-loop_NTPase"/>
</dbReference>
<dbReference type="InterPro" id="IPR039421">
    <property type="entry name" value="Type_1_exporter"/>
</dbReference>
<feature type="transmembrane region" description="Helical" evidence="7">
    <location>
        <begin position="63"/>
        <end position="83"/>
    </location>
</feature>
<dbReference type="Gene3D" id="3.40.50.300">
    <property type="entry name" value="P-loop containing nucleotide triphosphate hydrolases"/>
    <property type="match status" value="1"/>
</dbReference>
<dbReference type="PROSITE" id="PS50929">
    <property type="entry name" value="ABC_TM1F"/>
    <property type="match status" value="1"/>
</dbReference>
<feature type="transmembrane region" description="Helical" evidence="7">
    <location>
        <begin position="280"/>
        <end position="301"/>
    </location>
</feature>
<dbReference type="PROSITE" id="PS50893">
    <property type="entry name" value="ABC_TRANSPORTER_2"/>
    <property type="match status" value="1"/>
</dbReference>
<dbReference type="InterPro" id="IPR003593">
    <property type="entry name" value="AAA+_ATPase"/>
</dbReference>
<keyword evidence="5 7" id="KW-1133">Transmembrane helix</keyword>
<evidence type="ECO:0000256" key="2">
    <source>
        <dbReference type="ARBA" id="ARBA00022692"/>
    </source>
</evidence>
<dbReference type="GO" id="GO:0016887">
    <property type="term" value="F:ATP hydrolysis activity"/>
    <property type="evidence" value="ECO:0007669"/>
    <property type="project" value="InterPro"/>
</dbReference>
<dbReference type="GO" id="GO:0005886">
    <property type="term" value="C:plasma membrane"/>
    <property type="evidence" value="ECO:0007669"/>
    <property type="project" value="UniProtKB-SubCell"/>
</dbReference>
<protein>
    <recommendedName>
        <fullName evidence="12">ABC transporter ATP-binding protein</fullName>
    </recommendedName>
</protein>
<dbReference type="RefSeq" id="WP_064542354.1">
    <property type="nucleotide sequence ID" value="NZ_LWSU01000274.1"/>
</dbReference>
<dbReference type="InterPro" id="IPR011527">
    <property type="entry name" value="ABC1_TM_dom"/>
</dbReference>
<dbReference type="GO" id="GO:0034040">
    <property type="term" value="F:ATPase-coupled lipid transmembrane transporter activity"/>
    <property type="evidence" value="ECO:0007669"/>
    <property type="project" value="TreeGrafter"/>
</dbReference>
<name>A0A199NXV8_9XANT</name>
<dbReference type="SUPFAM" id="SSF52540">
    <property type="entry name" value="P-loop containing nucleoside triphosphate hydrolases"/>
    <property type="match status" value="1"/>
</dbReference>
<proteinExistence type="predicted"/>
<dbReference type="Proteomes" id="UP000093858">
    <property type="component" value="Unassembled WGS sequence"/>
</dbReference>
<dbReference type="Pfam" id="PF00664">
    <property type="entry name" value="ABC_membrane"/>
    <property type="match status" value="1"/>
</dbReference>
<keyword evidence="2 7" id="KW-0812">Transmembrane</keyword>
<dbReference type="PANTHER" id="PTHR24221">
    <property type="entry name" value="ATP-BINDING CASSETTE SUB-FAMILY B"/>
    <property type="match status" value="1"/>
</dbReference>
<dbReference type="AlphaFoldDB" id="A0A199NXV8"/>
<dbReference type="Pfam" id="PF00005">
    <property type="entry name" value="ABC_tran"/>
    <property type="match status" value="1"/>
</dbReference>
<evidence type="ECO:0000259" key="8">
    <source>
        <dbReference type="PROSITE" id="PS50893"/>
    </source>
</evidence>
<dbReference type="PROSITE" id="PS00211">
    <property type="entry name" value="ABC_TRANSPORTER_1"/>
    <property type="match status" value="1"/>
</dbReference>
<dbReference type="GO" id="GO:0140359">
    <property type="term" value="F:ABC-type transporter activity"/>
    <property type="evidence" value="ECO:0007669"/>
    <property type="project" value="InterPro"/>
</dbReference>
<evidence type="ECO:0000256" key="1">
    <source>
        <dbReference type="ARBA" id="ARBA00004651"/>
    </source>
</evidence>
<feature type="transmembrane region" description="Helical" evidence="7">
    <location>
        <begin position="149"/>
        <end position="180"/>
    </location>
</feature>